<keyword evidence="4 7" id="KW-0812">Transmembrane</keyword>
<dbReference type="InterPro" id="IPR044049">
    <property type="entry name" value="EccD_transm"/>
</dbReference>
<dbReference type="Gene3D" id="3.10.20.90">
    <property type="entry name" value="Phosphatidylinositol 3-kinase Catalytic Subunit, Chain A, domain 1"/>
    <property type="match status" value="1"/>
</dbReference>
<evidence type="ECO:0000256" key="3">
    <source>
        <dbReference type="ARBA" id="ARBA00022475"/>
    </source>
</evidence>
<dbReference type="RefSeq" id="WP_328828140.1">
    <property type="nucleotide sequence ID" value="NZ_CP163431.1"/>
</dbReference>
<dbReference type="InterPro" id="IPR024962">
    <property type="entry name" value="YukD-like"/>
</dbReference>
<evidence type="ECO:0000256" key="5">
    <source>
        <dbReference type="ARBA" id="ARBA00022989"/>
    </source>
</evidence>
<accession>A0AB39MGP5</accession>
<dbReference type="Pfam" id="PF19053">
    <property type="entry name" value="EccD"/>
    <property type="match status" value="1"/>
</dbReference>
<organism evidence="9">
    <name type="scientific">Streptomyces sp. R08</name>
    <dbReference type="NCBI Taxonomy" id="3238624"/>
    <lineage>
        <taxon>Bacteria</taxon>
        <taxon>Bacillati</taxon>
        <taxon>Actinomycetota</taxon>
        <taxon>Actinomycetes</taxon>
        <taxon>Kitasatosporales</taxon>
        <taxon>Streptomycetaceae</taxon>
        <taxon>Streptomyces</taxon>
    </lineage>
</organism>
<protein>
    <submittedName>
        <fullName evidence="9">Type VII secretion integral membrane protein EccD</fullName>
    </submittedName>
</protein>
<evidence type="ECO:0000256" key="7">
    <source>
        <dbReference type="SAM" id="Phobius"/>
    </source>
</evidence>
<feature type="transmembrane region" description="Helical" evidence="7">
    <location>
        <begin position="177"/>
        <end position="196"/>
    </location>
</feature>
<keyword evidence="3" id="KW-1003">Cell membrane</keyword>
<dbReference type="Pfam" id="PF08817">
    <property type="entry name" value="YukD"/>
    <property type="match status" value="1"/>
</dbReference>
<keyword evidence="5 7" id="KW-1133">Transmembrane helix</keyword>
<dbReference type="InterPro" id="IPR006707">
    <property type="entry name" value="T7SS_EccD"/>
</dbReference>
<name>A0AB39MGP5_9ACTN</name>
<feature type="transmembrane region" description="Helical" evidence="7">
    <location>
        <begin position="404"/>
        <end position="423"/>
    </location>
</feature>
<feature type="transmembrane region" description="Helical" evidence="7">
    <location>
        <begin position="123"/>
        <end position="141"/>
    </location>
</feature>
<dbReference type="PIRSF" id="PIRSF017804">
    <property type="entry name" value="Secretion_EccD1"/>
    <property type="match status" value="1"/>
</dbReference>
<feature type="transmembrane region" description="Helical" evidence="7">
    <location>
        <begin position="264"/>
        <end position="285"/>
    </location>
</feature>
<feature type="transmembrane region" description="Helical" evidence="7">
    <location>
        <begin position="147"/>
        <end position="165"/>
    </location>
</feature>
<feature type="transmembrane region" description="Helical" evidence="7">
    <location>
        <begin position="351"/>
        <end position="370"/>
    </location>
</feature>
<dbReference type="AlphaFoldDB" id="A0AB39MGP5"/>
<comment type="subcellular location">
    <subcellularLocation>
        <location evidence="1">Cell membrane</location>
        <topology evidence="1">Multi-pass membrane protein</topology>
    </subcellularLocation>
</comment>
<proteinExistence type="inferred from homology"/>
<dbReference type="NCBIfam" id="TIGR03920">
    <property type="entry name" value="T7SS_EccD"/>
    <property type="match status" value="1"/>
</dbReference>
<evidence type="ECO:0000313" key="9">
    <source>
        <dbReference type="EMBL" id="XDQ05323.1"/>
    </source>
</evidence>
<sequence length="466" mass="47813">MTDTSVTGLCHLTVRAPARTIDLAVPSDVPVADLLPTVLRYAGEEAEETGLEHDGWVLQRLGGRPLDEEATLASLGLTDGEALHLRPRTEALPEVRLDDLVDGIAAVTRDRLHGWSPEAARRLLRGLLAVAVLTGLVLLALPDAPASLRAATAVGTGLLLLAGAASASRAVDDPATGVILGLLASPALALAGWLVPGGELSGPQAHQVLGARLLGAAAAWAGGAVLALAASAARTPLFLASALVALATAVGGVLMTVFDVRVAAAAGVVAALTVLLGGLVPALSFKFAGMRMPALPTNAEQLQEGIEPYRGNDVAVRTELAGEWMTALYGATGVLSSACLVALARRPSLPALLVALVLSLLLLLHGRGLVNTAQRLVLVLPGAWGLLLLAFGWGLRLSGTERTLLVAGLLAVAAALTVAVWTVPGRRLVPYWGRAAEILHSLLAIALLPLTLWLLGVFGTLRGLFG</sequence>
<comment type="similarity">
    <text evidence="2">Belongs to the EccD/Snm4 family.</text>
</comment>
<feature type="transmembrane region" description="Helical" evidence="7">
    <location>
        <begin position="208"/>
        <end position="230"/>
    </location>
</feature>
<evidence type="ECO:0000256" key="2">
    <source>
        <dbReference type="ARBA" id="ARBA00006162"/>
    </source>
</evidence>
<dbReference type="GO" id="GO:0005886">
    <property type="term" value="C:plasma membrane"/>
    <property type="evidence" value="ECO:0007669"/>
    <property type="project" value="UniProtKB-SubCell"/>
</dbReference>
<gene>
    <name evidence="9" type="primary">eccD</name>
    <name evidence="9" type="ORF">AB5J58_36530</name>
</gene>
<evidence type="ECO:0000256" key="6">
    <source>
        <dbReference type="ARBA" id="ARBA00023136"/>
    </source>
</evidence>
<evidence type="ECO:0000259" key="8">
    <source>
        <dbReference type="PROSITE" id="PS50053"/>
    </source>
</evidence>
<dbReference type="InterPro" id="IPR000626">
    <property type="entry name" value="Ubiquitin-like_dom"/>
</dbReference>
<feature type="transmembrane region" description="Helical" evidence="7">
    <location>
        <begin position="443"/>
        <end position="465"/>
    </location>
</feature>
<dbReference type="EMBL" id="CP163431">
    <property type="protein sequence ID" value="XDQ05323.1"/>
    <property type="molecule type" value="Genomic_DNA"/>
</dbReference>
<feature type="domain" description="Ubiquitin-like" evidence="8">
    <location>
        <begin position="10"/>
        <end position="85"/>
    </location>
</feature>
<feature type="transmembrane region" description="Helical" evidence="7">
    <location>
        <begin position="376"/>
        <end position="395"/>
    </location>
</feature>
<reference evidence="9" key="1">
    <citation type="submission" date="2024-07" db="EMBL/GenBank/DDBJ databases">
        <authorList>
            <person name="Yu S.T."/>
        </authorList>
    </citation>
    <scope>NUCLEOTIDE SEQUENCE</scope>
    <source>
        <strain evidence="9">R08</strain>
    </source>
</reference>
<keyword evidence="6 7" id="KW-0472">Membrane</keyword>
<evidence type="ECO:0000256" key="1">
    <source>
        <dbReference type="ARBA" id="ARBA00004651"/>
    </source>
</evidence>
<evidence type="ECO:0000256" key="4">
    <source>
        <dbReference type="ARBA" id="ARBA00022692"/>
    </source>
</evidence>
<dbReference type="PROSITE" id="PS50053">
    <property type="entry name" value="UBIQUITIN_2"/>
    <property type="match status" value="1"/>
</dbReference>
<feature type="transmembrane region" description="Helical" evidence="7">
    <location>
        <begin position="237"/>
        <end position="258"/>
    </location>
</feature>